<dbReference type="InterPro" id="IPR036249">
    <property type="entry name" value="Thioredoxin-like_sf"/>
</dbReference>
<dbReference type="RefSeq" id="WP_188425695.1">
    <property type="nucleotide sequence ID" value="NZ_BMCH01000002.1"/>
</dbReference>
<feature type="domain" description="Thioredoxin" evidence="1">
    <location>
        <begin position="49"/>
        <end position="179"/>
    </location>
</feature>
<dbReference type="PROSITE" id="PS51352">
    <property type="entry name" value="THIOREDOXIN_2"/>
    <property type="match status" value="1"/>
</dbReference>
<proteinExistence type="predicted"/>
<keyword evidence="3" id="KW-1185">Reference proteome</keyword>
<comment type="caution">
    <text evidence="2">The sequence shown here is derived from an EMBL/GenBank/DDBJ whole genome shotgun (WGS) entry which is preliminary data.</text>
</comment>
<dbReference type="Gene3D" id="3.40.30.10">
    <property type="entry name" value="Glutaredoxin"/>
    <property type="match status" value="1"/>
</dbReference>
<dbReference type="InterPro" id="IPR013766">
    <property type="entry name" value="Thioredoxin_domain"/>
</dbReference>
<dbReference type="Proteomes" id="UP000637769">
    <property type="component" value="Unassembled WGS sequence"/>
</dbReference>
<evidence type="ECO:0000313" key="2">
    <source>
        <dbReference type="EMBL" id="GGC26625.1"/>
    </source>
</evidence>
<evidence type="ECO:0000313" key="3">
    <source>
        <dbReference type="Proteomes" id="UP000637769"/>
    </source>
</evidence>
<organism evidence="2 3">
    <name type="scientific">Asaia siamensis</name>
    <dbReference type="NCBI Taxonomy" id="110479"/>
    <lineage>
        <taxon>Bacteria</taxon>
        <taxon>Pseudomonadati</taxon>
        <taxon>Pseudomonadota</taxon>
        <taxon>Alphaproteobacteria</taxon>
        <taxon>Acetobacterales</taxon>
        <taxon>Acetobacteraceae</taxon>
        <taxon>Asaia</taxon>
    </lineage>
</organism>
<gene>
    <name evidence="2" type="ORF">GCM10007207_10090</name>
</gene>
<name>A0ABQ1LLL4_9PROT</name>
<sequence length="199" mass="21052">MTVFLLISTLLLAGLCCALALAVLVLARQIGVLHERIAPIGQQPVLSGLQAGQALPRITARRLDDSPFILGGQHDTGRSSLILFVSPDCPVCKRVLPIVQAQASIHDLDLVLAGEGDVVALRAMAAGIRLGATPFVTSQELLLLLQIGRLPMLVTLDARGVITARDVANTRQQVEALIATLPAPPSPSLETKEFLHDAV</sequence>
<dbReference type="EMBL" id="BMCH01000002">
    <property type="protein sequence ID" value="GGC26625.1"/>
    <property type="molecule type" value="Genomic_DNA"/>
</dbReference>
<protein>
    <recommendedName>
        <fullName evidence="1">Thioredoxin domain-containing protein</fullName>
    </recommendedName>
</protein>
<accession>A0ABQ1LLL4</accession>
<evidence type="ECO:0000259" key="1">
    <source>
        <dbReference type="PROSITE" id="PS51352"/>
    </source>
</evidence>
<reference evidence="3" key="1">
    <citation type="journal article" date="2019" name="Int. J. Syst. Evol. Microbiol.">
        <title>The Global Catalogue of Microorganisms (GCM) 10K type strain sequencing project: providing services to taxonomists for standard genome sequencing and annotation.</title>
        <authorList>
            <consortium name="The Broad Institute Genomics Platform"/>
            <consortium name="The Broad Institute Genome Sequencing Center for Infectious Disease"/>
            <person name="Wu L."/>
            <person name="Ma J."/>
        </authorList>
    </citation>
    <scope>NUCLEOTIDE SEQUENCE [LARGE SCALE GENOMIC DNA]</scope>
    <source>
        <strain evidence="3">CCM 7132</strain>
    </source>
</reference>
<dbReference type="SUPFAM" id="SSF52833">
    <property type="entry name" value="Thioredoxin-like"/>
    <property type="match status" value="1"/>
</dbReference>